<dbReference type="EMBL" id="JABFUD020000009">
    <property type="protein sequence ID" value="KAI5075787.1"/>
    <property type="molecule type" value="Genomic_DNA"/>
</dbReference>
<evidence type="ECO:0000313" key="3">
    <source>
        <dbReference type="EMBL" id="KAI5075787.1"/>
    </source>
</evidence>
<proteinExistence type="predicted"/>
<dbReference type="OrthoDB" id="1262810at2759"/>
<name>A0A9D4ZJ39_ADICA</name>
<dbReference type="PANTHER" id="PTHR32387">
    <property type="entry name" value="WU:FJ29H11"/>
    <property type="match status" value="1"/>
</dbReference>
<dbReference type="InterPro" id="IPR052957">
    <property type="entry name" value="Auxin_embryo_med"/>
</dbReference>
<evidence type="ECO:0000259" key="2">
    <source>
        <dbReference type="Pfam" id="PF13020"/>
    </source>
</evidence>
<evidence type="ECO:0000313" key="4">
    <source>
        <dbReference type="Proteomes" id="UP000886520"/>
    </source>
</evidence>
<comment type="caution">
    <text evidence="3">The sequence shown here is derived from an EMBL/GenBank/DDBJ whole genome shotgun (WGS) entry which is preliminary data.</text>
</comment>
<feature type="compositionally biased region" description="Basic and acidic residues" evidence="1">
    <location>
        <begin position="1327"/>
        <end position="1341"/>
    </location>
</feature>
<organism evidence="3 4">
    <name type="scientific">Adiantum capillus-veneris</name>
    <name type="common">Maidenhair fern</name>
    <dbReference type="NCBI Taxonomy" id="13818"/>
    <lineage>
        <taxon>Eukaryota</taxon>
        <taxon>Viridiplantae</taxon>
        <taxon>Streptophyta</taxon>
        <taxon>Embryophyta</taxon>
        <taxon>Tracheophyta</taxon>
        <taxon>Polypodiopsida</taxon>
        <taxon>Polypodiidae</taxon>
        <taxon>Polypodiales</taxon>
        <taxon>Pteridineae</taxon>
        <taxon>Pteridaceae</taxon>
        <taxon>Vittarioideae</taxon>
        <taxon>Adiantum</taxon>
    </lineage>
</organism>
<gene>
    <name evidence="3" type="ORF">GOP47_0009863</name>
</gene>
<evidence type="ECO:0000256" key="1">
    <source>
        <dbReference type="SAM" id="MobiDB-lite"/>
    </source>
</evidence>
<feature type="domain" description="Protein NO VEIN C-terminal" evidence="2">
    <location>
        <begin position="1503"/>
        <end position="1589"/>
    </location>
</feature>
<dbReference type="PANTHER" id="PTHR32387:SF0">
    <property type="entry name" value="PROTEIN NO VEIN"/>
    <property type="match status" value="1"/>
</dbReference>
<reference evidence="3" key="1">
    <citation type="submission" date="2021-01" db="EMBL/GenBank/DDBJ databases">
        <title>Adiantum capillus-veneris genome.</title>
        <authorList>
            <person name="Fang Y."/>
            <person name="Liao Q."/>
        </authorList>
    </citation>
    <scope>NUCLEOTIDE SEQUENCE</scope>
    <source>
        <strain evidence="3">H3</strain>
        <tissue evidence="3">Leaf</tissue>
    </source>
</reference>
<protein>
    <recommendedName>
        <fullName evidence="2">Protein NO VEIN C-terminal domain-containing protein</fullName>
    </recommendedName>
</protein>
<dbReference type="InterPro" id="IPR024975">
    <property type="entry name" value="NOV_C"/>
</dbReference>
<dbReference type="Pfam" id="PF13020">
    <property type="entry name" value="NOV_C"/>
    <property type="match status" value="1"/>
</dbReference>
<feature type="region of interest" description="Disordered" evidence="1">
    <location>
        <begin position="1322"/>
        <end position="1341"/>
    </location>
</feature>
<sequence>MKYLTSVNWHMWRKGRYAAYFLREKKAVVKLLNRVCKSNETVITRKVQKRGFKMHCHSTHSRTIQHSKHVVYLSSDKEDDNNHKWVELAGKKEDSLTSDGLLDKRCLYPSAAEERIRLLGKVPSQLRQELTECELSVQEIQAIVTAWSDVCSSFSIEEALMQMVMENGLEQEISKKQLLMLFKRHSATTILNIVVKSMKAGLWKSVLDTEKDPISNEMLNNDVTKSSNKEIFLRSSTEQTDKEELGFSSTCEEQPVRSLEQVLDVVVRVLHEVLMSVASTLNVCRPGQGMPNGQSFCFMLKNILTFEKDVVERLSLESFCKLKMGPFQTFIDTHLNKILKDCSKMCKSTALSVMCGMVVSDEGAQTFVSQVRKAVGIGEHLSHEFLMHLFAKQFQLQVLSGWWSIIIQDIADSPVCGNASSYSVLFSSALLASKRDCEDSLNGDVINDEDAVQICIRPQVGLVGSISSADARHCLLNAPMLCNLLRWSQWDSVFFPTLGLFPDWLKKEGPVEGLVCLVTSNGIYLRIDGSATIEKFLAAAVKGCGKQAAVQFVSVVAAYGGVDRVPLEVLKLYSQQAVEVLIGKSRLDFIAKTVATGYLEAIQGSSQGELISKWRQFFENLGVLDFVKVKCNSRKLHDKADVFWKRLPEHIKNESSLSVEDWECPELIEIVEGLCDACCDTPNKLKKLSDFVAAFDSLWDECYSKYSASCSEKEGLRVNVLLSFVLKLRSYAWVQSSFDGKLYKPTQLYHRCAAVESILGVHAPYAVPQMSSVRFAEALGLKMNVSVLDVLNVLTMWNRHSFKTSLSQMEKLYSFLRKETAQSEKDVRAFFQQNACIFVPDKIRASSKTRCKGRFYFVYELIWKDDSGCLAKLLHSSSDVSNLKICPKTLDLLYPTLRDFLVDVCQVKHTMEIGDYVNVLRMFAKQFSPSEVVTEVLAVFSKWSLDIDNRKLSFSALCKLKEVLHSKDSPILPTTQNKWVSLHSSEWLVCWCDDDVIGRQFSSSKIFYVCVGTSSAKGLIEAEVNSQIGQLLPFFKAMDILPLSKVVQQQPTICGAKWGKQIFDMLNWSFPYTQRYLRRWHRDIYKSLEQSSFDIRLRKIECFHTEKLSFCYRLPRNLGLGTEQLEVDYLLQGEKFYGTNVKNLKALYLEFSKIYFDGTSDMKLADFLHLIASAFQSGSDVTELESLLTWEGIGPCSDLDKEWRLKSSSENKAQLETGCLKHSADHHVKEKESNQVQDLANNRINDKCHRSAVDNVAVCKRSLAVLMNQGGAGQHAKTKESKQVQVKLPQNLAKNRMDDKCYSSAVDNVAVCKRSLAAPMNQGGAEQHAKQKESKQVQEKLSQDLPSNIIDDECHSAAVDSVAVCKRSLAALMNQGESKELEATGKRSRSSSTTKVAPPVIESGLGHSGKKSEVLKYADDVVALQADGRGAKVCEIDPCKNKNDKVGGPCVITNFPSDSSLAGLKVQRDRCDNKPQFVSLSRKDQIFFGDPCKEQAFLTGRLGEAVVFSHLMENYGTNRVLWINEEMERGFPYDIAVEESDGQQLHVEVKATWSENKDWFEISNQEWEFAARAGDKYIIVRVFFSGSSGSARFVWLRNPVKLCQDKRVRLALIVPS</sequence>
<dbReference type="Proteomes" id="UP000886520">
    <property type="component" value="Chromosome 9"/>
</dbReference>
<keyword evidence="4" id="KW-1185">Reference proteome</keyword>
<accession>A0A9D4ZJ39</accession>
<feature type="region of interest" description="Disordered" evidence="1">
    <location>
        <begin position="1378"/>
        <end position="1403"/>
    </location>
</feature>